<evidence type="ECO:0000313" key="2">
    <source>
        <dbReference type="EMBL" id="CAD8168196.1"/>
    </source>
</evidence>
<dbReference type="OMA" id="MKNDEQN"/>
<dbReference type="OrthoDB" id="299083at2759"/>
<feature type="transmembrane region" description="Helical" evidence="1">
    <location>
        <begin position="764"/>
        <end position="782"/>
    </location>
</feature>
<keyword evidence="3" id="KW-1185">Reference proteome</keyword>
<keyword evidence="1" id="KW-0472">Membrane</keyword>
<evidence type="ECO:0000256" key="1">
    <source>
        <dbReference type="SAM" id="Phobius"/>
    </source>
</evidence>
<keyword evidence="1" id="KW-1133">Transmembrane helix</keyword>
<accession>A0A8S1V0I6</accession>
<dbReference type="EMBL" id="CAJJDP010000051">
    <property type="protein sequence ID" value="CAD8168196.1"/>
    <property type="molecule type" value="Genomic_DNA"/>
</dbReference>
<feature type="transmembrane region" description="Helical" evidence="1">
    <location>
        <begin position="502"/>
        <end position="520"/>
    </location>
</feature>
<feature type="transmembrane region" description="Helical" evidence="1">
    <location>
        <begin position="1270"/>
        <end position="1289"/>
    </location>
</feature>
<proteinExistence type="predicted"/>
<protein>
    <recommendedName>
        <fullName evidence="4">Transmembrane protein</fullName>
    </recommendedName>
</protein>
<comment type="caution">
    <text evidence="2">The sequence shown here is derived from an EMBL/GenBank/DDBJ whole genome shotgun (WGS) entry which is preliminary data.</text>
</comment>
<keyword evidence="1" id="KW-0812">Transmembrane</keyword>
<evidence type="ECO:0000313" key="3">
    <source>
        <dbReference type="Proteomes" id="UP000683925"/>
    </source>
</evidence>
<sequence length="1333" mass="157981">MFKKNQFFFQLFVQLLDFENKAYKLPEPLVNILLLQHSLINISYLYQRNVKSWIYILVLIARPQLIINIDYLDFLMLTYSILWIVFLFNQNFYGASIISLFNSLLKTAVLNFLLEEMKDKLEISIGLFIVIQQFLDVTLIQGTLTVNTINFQVSYLNYLNIIDFILNILLIYFQLFRLNQFLIQILALIKSCFQLTLIISYNNYRNSLIRKVVAFIHLATLVFGIIEFINYQHSYTLAMLPLLLKIIMQQQFSNHNTDDPILKASLLLEEGKGFECFVILNNLKDLGVMRQAKCDQLMKQCVDLIIVKISKPNQTLKGVCQQLMKNDEQNTILSNQLNGLIENKLFLLQNFKDINFKQLLNYTDKVNMISRHLEQLHSEQNSMMIQSLKVFFYSEILNDLLRAQQIQSSFSTSQETQIKFNDSMLSKLIYLVANYQNNKLIVKSISSNAPKTFCNKPLMILFHWVLENGIRYQQISLLRMVNRSMLEIYITITSQMRISLKMFNLLLTFSILMKSILFVYSSPHFCKQKQQQQIKTIKLLPLVKTLVNLSIQIDNFIPSVTQITESCYLENMMVMQSDQILSSKNFSDKRGEMNYYCDVNITVRMNNQVMLYMIIQFENFKKQLSKKNEGQHTEQQIVYQNTFEKIPYELENNIIEDPYEFSVDQDNRNYKQNYLNIDEGSMAQQQIITPRDEEVSLVLFKRIAKRFKSQFKKSQFQEEQHAQFYDAQSQVSSMKLLRNSKFYRKYELYSKFLQYIPYYRMHKMIIAIMFLLCLCQIIFMIIQVSNMSLVTLVEDINLLEIKSLIFQPIELFLVTRWTLFNYRNQLNEKLITQDEYTNRTAFALSNLDLGYDQLNSNIQSVLFKKELQTLLQGKYFYAYQYLDSYENEQYNMSLRTAIQVLLNFQYTLKMGYKIEKTVVLDSPQAFYSYKNYKVLNDIAQSLNLDVISQTLTRANLIQRDIKTILAIDQSLLIFFLLVILVLQLIIDKRLKQCINLKQYIDERELELEIKKYQQCLSKIKIDNSFKFQYRLHMDLKEQSFQQIQNSDIQAKIKFQKISNNSVIKYSIIISVIYILFSLNQFVMYFLQNSFLQKYPDTTYYLEGIINLGVDFPCMFAQREILYERNRIIYLTKEDFDNIYERVILALNNTAKFDSYQRDFSKILITQKYKDYYEQLQVSNLCDYIPIDLKEKSEFICPQIFNQNMLLGLKAVLIYSYNLIAKEIEINKFTQRSSIVQNELDGVYILSEIIKDVNTQFIEDLKDMTNQLVQILYIINICYIVSISTIILIWTPKLIIRFINSSKQVIQFVQILPSYSLFTNDQFERILRTFLNQK</sequence>
<evidence type="ECO:0008006" key="4">
    <source>
        <dbReference type="Google" id="ProtNLM"/>
    </source>
</evidence>
<feature type="transmembrane region" description="Helical" evidence="1">
    <location>
        <begin position="1062"/>
        <end position="1086"/>
    </location>
</feature>
<feature type="transmembrane region" description="Helical" evidence="1">
    <location>
        <begin position="81"/>
        <end position="105"/>
    </location>
</feature>
<name>A0A8S1V0I6_PAROT</name>
<feature type="transmembrane region" description="Helical" evidence="1">
    <location>
        <begin position="212"/>
        <end position="231"/>
    </location>
</feature>
<feature type="transmembrane region" description="Helical" evidence="1">
    <location>
        <begin position="964"/>
        <end position="986"/>
    </location>
</feature>
<dbReference type="Proteomes" id="UP000683925">
    <property type="component" value="Unassembled WGS sequence"/>
</dbReference>
<reference evidence="2" key="1">
    <citation type="submission" date="2021-01" db="EMBL/GenBank/DDBJ databases">
        <authorList>
            <consortium name="Genoscope - CEA"/>
            <person name="William W."/>
        </authorList>
    </citation>
    <scope>NUCLEOTIDE SEQUENCE</scope>
</reference>
<feature type="transmembrane region" description="Helical" evidence="1">
    <location>
        <begin position="156"/>
        <end position="175"/>
    </location>
</feature>
<gene>
    <name evidence="2" type="ORF">POCTA_138.1.T0510165</name>
</gene>
<organism evidence="2 3">
    <name type="scientific">Paramecium octaurelia</name>
    <dbReference type="NCBI Taxonomy" id="43137"/>
    <lineage>
        <taxon>Eukaryota</taxon>
        <taxon>Sar</taxon>
        <taxon>Alveolata</taxon>
        <taxon>Ciliophora</taxon>
        <taxon>Intramacronucleata</taxon>
        <taxon>Oligohymenophorea</taxon>
        <taxon>Peniculida</taxon>
        <taxon>Parameciidae</taxon>
        <taxon>Paramecium</taxon>
    </lineage>
</organism>
<feature type="transmembrane region" description="Helical" evidence="1">
    <location>
        <begin position="181"/>
        <end position="200"/>
    </location>
</feature>